<proteinExistence type="predicted"/>
<evidence type="ECO:0000313" key="3">
    <source>
        <dbReference type="Proteomes" id="UP001152622"/>
    </source>
</evidence>
<dbReference type="AlphaFoldDB" id="A0A9Q1EPI2"/>
<evidence type="ECO:0000313" key="2">
    <source>
        <dbReference type="EMBL" id="KAJ8342547.1"/>
    </source>
</evidence>
<accession>A0A9Q1EPI2</accession>
<name>A0A9Q1EPI2_SYNKA</name>
<gene>
    <name evidence="2" type="ORF">SKAU_G00324750</name>
</gene>
<keyword evidence="3" id="KW-1185">Reference proteome</keyword>
<sequence>MTPQGIAALVCRPPPGVWGVDEDDKGRWRGPWKAGKCQPRARASDPTAARRGQRHEGRSPVTMFFRG</sequence>
<dbReference type="EMBL" id="JAINUF010000014">
    <property type="protein sequence ID" value="KAJ8342547.1"/>
    <property type="molecule type" value="Genomic_DNA"/>
</dbReference>
<dbReference type="Proteomes" id="UP001152622">
    <property type="component" value="Chromosome 14"/>
</dbReference>
<reference evidence="2" key="1">
    <citation type="journal article" date="2023" name="Science">
        <title>Genome structures resolve the early diversification of teleost fishes.</title>
        <authorList>
            <person name="Parey E."/>
            <person name="Louis A."/>
            <person name="Montfort J."/>
            <person name="Bouchez O."/>
            <person name="Roques C."/>
            <person name="Iampietro C."/>
            <person name="Lluch J."/>
            <person name="Castinel A."/>
            <person name="Donnadieu C."/>
            <person name="Desvignes T."/>
            <person name="Floi Bucao C."/>
            <person name="Jouanno E."/>
            <person name="Wen M."/>
            <person name="Mejri S."/>
            <person name="Dirks R."/>
            <person name="Jansen H."/>
            <person name="Henkel C."/>
            <person name="Chen W.J."/>
            <person name="Zahm M."/>
            <person name="Cabau C."/>
            <person name="Klopp C."/>
            <person name="Thompson A.W."/>
            <person name="Robinson-Rechavi M."/>
            <person name="Braasch I."/>
            <person name="Lecointre G."/>
            <person name="Bobe J."/>
            <person name="Postlethwait J.H."/>
            <person name="Berthelot C."/>
            <person name="Roest Crollius H."/>
            <person name="Guiguen Y."/>
        </authorList>
    </citation>
    <scope>NUCLEOTIDE SEQUENCE</scope>
    <source>
        <strain evidence="2">WJC10195</strain>
    </source>
</reference>
<comment type="caution">
    <text evidence="2">The sequence shown here is derived from an EMBL/GenBank/DDBJ whole genome shotgun (WGS) entry which is preliminary data.</text>
</comment>
<feature type="region of interest" description="Disordered" evidence="1">
    <location>
        <begin position="20"/>
        <end position="67"/>
    </location>
</feature>
<protein>
    <submittedName>
        <fullName evidence="2">Uncharacterized protein</fullName>
    </submittedName>
</protein>
<organism evidence="2 3">
    <name type="scientific">Synaphobranchus kaupii</name>
    <name type="common">Kaup's arrowtooth eel</name>
    <dbReference type="NCBI Taxonomy" id="118154"/>
    <lineage>
        <taxon>Eukaryota</taxon>
        <taxon>Metazoa</taxon>
        <taxon>Chordata</taxon>
        <taxon>Craniata</taxon>
        <taxon>Vertebrata</taxon>
        <taxon>Euteleostomi</taxon>
        <taxon>Actinopterygii</taxon>
        <taxon>Neopterygii</taxon>
        <taxon>Teleostei</taxon>
        <taxon>Anguilliformes</taxon>
        <taxon>Synaphobranchidae</taxon>
        <taxon>Synaphobranchus</taxon>
    </lineage>
</organism>
<evidence type="ECO:0000256" key="1">
    <source>
        <dbReference type="SAM" id="MobiDB-lite"/>
    </source>
</evidence>